<evidence type="ECO:0000313" key="12">
    <source>
        <dbReference type="EMBL" id="CAH1795731.1"/>
    </source>
</evidence>
<dbReference type="Proteomes" id="UP000749559">
    <property type="component" value="Unassembled WGS sequence"/>
</dbReference>
<evidence type="ECO:0000256" key="5">
    <source>
        <dbReference type="ARBA" id="ARBA00022741"/>
    </source>
</evidence>
<proteinExistence type="inferred from homology"/>
<comment type="subcellular location">
    <subcellularLocation>
        <location evidence="1">Membrane</location>
        <topology evidence="1">Multi-pass membrane protein</topology>
    </subcellularLocation>
</comment>
<keyword evidence="3" id="KW-0813">Transport</keyword>
<evidence type="ECO:0000256" key="4">
    <source>
        <dbReference type="ARBA" id="ARBA00022692"/>
    </source>
</evidence>
<keyword evidence="7 10" id="KW-1133">Transmembrane helix</keyword>
<comment type="caution">
    <text evidence="12">The sequence shown here is derived from an EMBL/GenBank/DDBJ whole genome shotgun (WGS) entry which is preliminary data.</text>
</comment>
<dbReference type="Pfam" id="PF23321">
    <property type="entry name" value="R1_ABCA1"/>
    <property type="match status" value="1"/>
</dbReference>
<dbReference type="CDD" id="cd03263">
    <property type="entry name" value="ABC_subfamily_A"/>
    <property type="match status" value="1"/>
</dbReference>
<dbReference type="InterPro" id="IPR056264">
    <property type="entry name" value="R2_ABCA1-4-like"/>
</dbReference>
<organism evidence="12 13">
    <name type="scientific">Owenia fusiformis</name>
    <name type="common">Polychaete worm</name>
    <dbReference type="NCBI Taxonomy" id="6347"/>
    <lineage>
        <taxon>Eukaryota</taxon>
        <taxon>Metazoa</taxon>
        <taxon>Spiralia</taxon>
        <taxon>Lophotrochozoa</taxon>
        <taxon>Annelida</taxon>
        <taxon>Polychaeta</taxon>
        <taxon>Sedentaria</taxon>
        <taxon>Canalipalpata</taxon>
        <taxon>Sabellida</taxon>
        <taxon>Oweniida</taxon>
        <taxon>Oweniidae</taxon>
        <taxon>Owenia</taxon>
    </lineage>
</organism>
<evidence type="ECO:0000256" key="1">
    <source>
        <dbReference type="ARBA" id="ARBA00004141"/>
    </source>
</evidence>
<keyword evidence="13" id="KW-1185">Reference proteome</keyword>
<dbReference type="FunFam" id="3.40.50.300:FF:000335">
    <property type="entry name" value="ATP binding cassette subfamily A member 5"/>
    <property type="match status" value="1"/>
</dbReference>
<evidence type="ECO:0000256" key="8">
    <source>
        <dbReference type="ARBA" id="ARBA00023136"/>
    </source>
</evidence>
<dbReference type="PROSITE" id="PS50893">
    <property type="entry name" value="ABC_TRANSPORTER_2"/>
    <property type="match status" value="1"/>
</dbReference>
<keyword evidence="8 10" id="KW-0472">Membrane</keyword>
<dbReference type="Gene3D" id="3.40.50.300">
    <property type="entry name" value="P-loop containing nucleotide triphosphate hydrolases"/>
    <property type="match status" value="1"/>
</dbReference>
<keyword evidence="6" id="KW-0067">ATP-binding</keyword>
<comment type="similarity">
    <text evidence="2">Belongs to the ABC transporter superfamily. ABCA family.</text>
</comment>
<reference evidence="12" key="1">
    <citation type="submission" date="2022-03" db="EMBL/GenBank/DDBJ databases">
        <authorList>
            <person name="Martin C."/>
        </authorList>
    </citation>
    <scope>NUCLEOTIDE SEQUENCE</scope>
</reference>
<dbReference type="SMART" id="SM00382">
    <property type="entry name" value="AAA"/>
    <property type="match status" value="1"/>
</dbReference>
<evidence type="ECO:0000259" key="11">
    <source>
        <dbReference type="PROSITE" id="PS50893"/>
    </source>
</evidence>
<protein>
    <recommendedName>
        <fullName evidence="11">ABC transporter domain-containing protein</fullName>
    </recommendedName>
</protein>
<dbReference type="InterPro" id="IPR026082">
    <property type="entry name" value="ABCA"/>
</dbReference>
<feature type="region of interest" description="Disordered" evidence="9">
    <location>
        <begin position="482"/>
        <end position="511"/>
    </location>
</feature>
<keyword evidence="5" id="KW-0547">Nucleotide-binding</keyword>
<evidence type="ECO:0000256" key="3">
    <source>
        <dbReference type="ARBA" id="ARBA00022448"/>
    </source>
</evidence>
<evidence type="ECO:0000313" key="13">
    <source>
        <dbReference type="Proteomes" id="UP000749559"/>
    </source>
</evidence>
<dbReference type="SUPFAM" id="SSF52540">
    <property type="entry name" value="P-loop containing nucleoside triphosphate hydrolases"/>
    <property type="match status" value="1"/>
</dbReference>
<dbReference type="OrthoDB" id="15927at2759"/>
<evidence type="ECO:0000256" key="7">
    <source>
        <dbReference type="ARBA" id="ARBA00022989"/>
    </source>
</evidence>
<dbReference type="Pfam" id="PF00005">
    <property type="entry name" value="ABC_tran"/>
    <property type="match status" value="1"/>
</dbReference>
<dbReference type="PANTHER" id="PTHR19229">
    <property type="entry name" value="ATP-BINDING CASSETTE TRANSPORTER SUBFAMILY A ABCA"/>
    <property type="match status" value="1"/>
</dbReference>
<feature type="transmembrane region" description="Helical" evidence="10">
    <location>
        <begin position="49"/>
        <end position="67"/>
    </location>
</feature>
<dbReference type="InterPro" id="IPR003439">
    <property type="entry name" value="ABC_transporter-like_ATP-bd"/>
</dbReference>
<feature type="domain" description="ABC transporter" evidence="11">
    <location>
        <begin position="143"/>
        <end position="378"/>
    </location>
</feature>
<dbReference type="GO" id="GO:0005524">
    <property type="term" value="F:ATP binding"/>
    <property type="evidence" value="ECO:0007669"/>
    <property type="project" value="UniProtKB-KW"/>
</dbReference>
<accession>A0A8S4PQT9</accession>
<gene>
    <name evidence="12" type="ORF">OFUS_LOCUS20227</name>
</gene>
<dbReference type="AlphaFoldDB" id="A0A8S4PQT9"/>
<evidence type="ECO:0000256" key="10">
    <source>
        <dbReference type="SAM" id="Phobius"/>
    </source>
</evidence>
<dbReference type="InterPro" id="IPR027417">
    <property type="entry name" value="P-loop_NTPase"/>
</dbReference>
<dbReference type="PANTHER" id="PTHR19229:SF209">
    <property type="entry name" value="ATP-BINDING CASSETTE SUB-FAMILY A MEMBER 5 ISOFORM X1"/>
    <property type="match status" value="1"/>
</dbReference>
<dbReference type="GO" id="GO:0016020">
    <property type="term" value="C:membrane"/>
    <property type="evidence" value="ECO:0007669"/>
    <property type="project" value="UniProtKB-SubCell"/>
</dbReference>
<dbReference type="GO" id="GO:0016887">
    <property type="term" value="F:ATP hydrolysis activity"/>
    <property type="evidence" value="ECO:0007669"/>
    <property type="project" value="InterPro"/>
</dbReference>
<evidence type="ECO:0000256" key="9">
    <source>
        <dbReference type="SAM" id="MobiDB-lite"/>
    </source>
</evidence>
<name>A0A8S4PQT9_OWEFU</name>
<dbReference type="GO" id="GO:0140359">
    <property type="term" value="F:ABC-type transporter activity"/>
    <property type="evidence" value="ECO:0007669"/>
    <property type="project" value="InterPro"/>
</dbReference>
<evidence type="ECO:0000256" key="6">
    <source>
        <dbReference type="ARBA" id="ARBA00022840"/>
    </source>
</evidence>
<sequence>MHYVFCIIDPLYGVFGGIYYIDRVYTRASFTQTNPQLSVSDYFKWDSNIIFPLLMAFVHVAWLYFLLRYLEVRKYGGDTKDVVGCVKKKGPVSVVPETNDDVIEDEDEDVATERSRIINWNPAVDKAPVVMVKGLRKEFSKRIKNSGFCKKVPDTVKTKVAVRNSTFGVEGGEVFGLLGPNGAGKTTTMNMIIAEEGPTNGKVTVAGFDIRSSLSDAFQAMGYCPQHDPLWDVITTKEHISTYAIMRGIHPIDVKGITQFFLKSLRIEEHADKHAKKLSGGTKRKLCYALSMLGKPDVVLMDEPSTGMDPRSKRYLWDTISSCFRGTERGGILTTHYMEEADALCNRVAIMVNGQMECIGSTQRLKDRHGKGYVLEVKLQVVSNDSAELEDRVEGLDEFVQGVFPTSERMECFGERITYKLPQSDVTSLATAFSALEQGKMQFNIEEYSFSQSTLEQVFLEFAKRQKEEEIDDKDEELVKAEAAKERSNSARRRLNSQHSRTGYSNLGAEADDITAQVKKPAVSTYL</sequence>
<dbReference type="InterPro" id="IPR003593">
    <property type="entry name" value="AAA+_ATPase"/>
</dbReference>
<dbReference type="EMBL" id="CAIIXF020000009">
    <property type="protein sequence ID" value="CAH1795731.1"/>
    <property type="molecule type" value="Genomic_DNA"/>
</dbReference>
<evidence type="ECO:0000256" key="2">
    <source>
        <dbReference type="ARBA" id="ARBA00008869"/>
    </source>
</evidence>
<dbReference type="GO" id="GO:0005319">
    <property type="term" value="F:lipid transporter activity"/>
    <property type="evidence" value="ECO:0007669"/>
    <property type="project" value="TreeGrafter"/>
</dbReference>
<keyword evidence="4 10" id="KW-0812">Transmembrane</keyword>